<dbReference type="SUPFAM" id="SSF46689">
    <property type="entry name" value="Homeodomain-like"/>
    <property type="match status" value="1"/>
</dbReference>
<protein>
    <submittedName>
        <fullName evidence="5">AcrR family transcriptional regulator</fullName>
    </submittedName>
</protein>
<evidence type="ECO:0000313" key="6">
    <source>
        <dbReference type="Proteomes" id="UP000539538"/>
    </source>
</evidence>
<sequence>MSERALVHAPGGGPAQNSRCEEPTVARITMKIIGGSPVPPSQSKGPEQIAAHQVDSVGDSSSRTSKNDWLNLAINTLIDDGIDEVKIQVMAKKLDVSRSSFYWFFKSLQDLHDQLLQNWLQNNTTPIIEHAMRPAPTINRAILNVFECWVDERLFDPKLDIAVRLWARREPAVRTVVHEADRRRVDAIKAMYLRYGYDDENAFIRARVLYYMQIGHFTLDLGETLDARVSHVPAYLLAFSGQEPEPEDVRLFDAFAARFAVSDPSAEVP</sequence>
<keyword evidence="1 2" id="KW-0238">DNA-binding</keyword>
<gene>
    <name evidence="5" type="ORF">GGQ99_001082</name>
</gene>
<dbReference type="PROSITE" id="PS50977">
    <property type="entry name" value="HTH_TETR_2"/>
    <property type="match status" value="1"/>
</dbReference>
<keyword evidence="6" id="KW-1185">Reference proteome</keyword>
<dbReference type="InterPro" id="IPR001647">
    <property type="entry name" value="HTH_TetR"/>
</dbReference>
<evidence type="ECO:0000259" key="4">
    <source>
        <dbReference type="PROSITE" id="PS50977"/>
    </source>
</evidence>
<evidence type="ECO:0000256" key="1">
    <source>
        <dbReference type="ARBA" id="ARBA00023125"/>
    </source>
</evidence>
<feature type="region of interest" description="Disordered" evidence="3">
    <location>
        <begin position="33"/>
        <end position="63"/>
    </location>
</feature>
<dbReference type="InterPro" id="IPR009057">
    <property type="entry name" value="Homeodomain-like_sf"/>
</dbReference>
<reference evidence="5 6" key="1">
    <citation type="submission" date="2020-08" db="EMBL/GenBank/DDBJ databases">
        <title>Genomic Encyclopedia of Type Strains, Phase IV (KMG-IV): sequencing the most valuable type-strain genomes for metagenomic binning, comparative biology and taxonomic classification.</title>
        <authorList>
            <person name="Goeker M."/>
        </authorList>
    </citation>
    <scope>NUCLEOTIDE SEQUENCE [LARGE SCALE GENOMIC DNA]</scope>
    <source>
        <strain evidence="5 6">DSM 7050</strain>
    </source>
</reference>
<feature type="DNA-binding region" description="H-T-H motif" evidence="2">
    <location>
        <begin position="86"/>
        <end position="105"/>
    </location>
</feature>
<dbReference type="EMBL" id="JACHOT010000001">
    <property type="protein sequence ID" value="MBB4649360.1"/>
    <property type="molecule type" value="Genomic_DNA"/>
</dbReference>
<feature type="region of interest" description="Disordered" evidence="3">
    <location>
        <begin position="1"/>
        <end position="20"/>
    </location>
</feature>
<evidence type="ECO:0000256" key="2">
    <source>
        <dbReference type="PROSITE-ProRule" id="PRU00335"/>
    </source>
</evidence>
<name>A0ABR6KY47_9HYPH</name>
<dbReference type="Gene3D" id="1.10.357.10">
    <property type="entry name" value="Tetracycline Repressor, domain 2"/>
    <property type="match status" value="1"/>
</dbReference>
<accession>A0ABR6KY47</accession>
<dbReference type="RefSeq" id="WP_343061690.1">
    <property type="nucleotide sequence ID" value="NZ_BAAAVZ010000008.1"/>
</dbReference>
<organism evidence="5 6">
    <name type="scientific">Aminobacter niigataensis</name>
    <dbReference type="NCBI Taxonomy" id="83265"/>
    <lineage>
        <taxon>Bacteria</taxon>
        <taxon>Pseudomonadati</taxon>
        <taxon>Pseudomonadota</taxon>
        <taxon>Alphaproteobacteria</taxon>
        <taxon>Hyphomicrobiales</taxon>
        <taxon>Phyllobacteriaceae</taxon>
        <taxon>Aminobacter</taxon>
    </lineage>
</organism>
<comment type="caution">
    <text evidence="5">The sequence shown here is derived from an EMBL/GenBank/DDBJ whole genome shotgun (WGS) entry which is preliminary data.</text>
</comment>
<proteinExistence type="predicted"/>
<dbReference type="Proteomes" id="UP000539538">
    <property type="component" value="Unassembled WGS sequence"/>
</dbReference>
<evidence type="ECO:0000313" key="5">
    <source>
        <dbReference type="EMBL" id="MBB4649360.1"/>
    </source>
</evidence>
<feature type="domain" description="HTH tetR-type" evidence="4">
    <location>
        <begin position="63"/>
        <end position="123"/>
    </location>
</feature>
<evidence type="ECO:0000256" key="3">
    <source>
        <dbReference type="SAM" id="MobiDB-lite"/>
    </source>
</evidence>